<name>A0ACC0WTZ2_9STRA</name>
<reference evidence="1 2" key="1">
    <citation type="journal article" date="2022" name="bioRxiv">
        <title>The genome of the oomycete Peronosclerospora sorghi, a cosmopolitan pathogen of maize and sorghum, is inflated with dispersed pseudogenes.</title>
        <authorList>
            <person name="Fletcher K."/>
            <person name="Martin F."/>
            <person name="Isakeit T."/>
            <person name="Cavanaugh K."/>
            <person name="Magill C."/>
            <person name="Michelmore R."/>
        </authorList>
    </citation>
    <scope>NUCLEOTIDE SEQUENCE [LARGE SCALE GENOMIC DNA]</scope>
    <source>
        <strain evidence="1">P6</strain>
    </source>
</reference>
<evidence type="ECO:0000313" key="1">
    <source>
        <dbReference type="EMBL" id="KAI9922390.1"/>
    </source>
</evidence>
<proteinExistence type="predicted"/>
<gene>
    <name evidence="1" type="ORF">PsorP6_001579</name>
</gene>
<keyword evidence="2" id="KW-1185">Reference proteome</keyword>
<accession>A0ACC0WTZ2</accession>
<dbReference type="EMBL" id="CM047580">
    <property type="protein sequence ID" value="KAI9922390.1"/>
    <property type="molecule type" value="Genomic_DNA"/>
</dbReference>
<dbReference type="Proteomes" id="UP001163321">
    <property type="component" value="Chromosome 1"/>
</dbReference>
<evidence type="ECO:0000313" key="2">
    <source>
        <dbReference type="Proteomes" id="UP001163321"/>
    </source>
</evidence>
<protein>
    <submittedName>
        <fullName evidence="1">Uncharacterized protein</fullName>
    </submittedName>
</protein>
<sequence length="127" mass="13727">MSLHSPLFLLSTNAGPEWNAIGAIGAARPATFATDDPVAIRFTPCACTPCDPPLANIFGHLEEFLRCPGSVQSSPFADGQAERPGWKQRFQGRPEAHLVDLWLPPDGVARVPMAVKIANFNPLFGFK</sequence>
<comment type="caution">
    <text evidence="1">The sequence shown here is derived from an EMBL/GenBank/DDBJ whole genome shotgun (WGS) entry which is preliminary data.</text>
</comment>
<organism evidence="1 2">
    <name type="scientific">Peronosclerospora sorghi</name>
    <dbReference type="NCBI Taxonomy" id="230839"/>
    <lineage>
        <taxon>Eukaryota</taxon>
        <taxon>Sar</taxon>
        <taxon>Stramenopiles</taxon>
        <taxon>Oomycota</taxon>
        <taxon>Peronosporomycetes</taxon>
        <taxon>Peronosporales</taxon>
        <taxon>Peronosporaceae</taxon>
        <taxon>Peronosclerospora</taxon>
    </lineage>
</organism>